<gene>
    <name evidence="3" type="ORF">C8N44_103103</name>
</gene>
<keyword evidence="2" id="KW-0472">Membrane</keyword>
<dbReference type="EMBL" id="QBKN01000003">
    <property type="protein sequence ID" value="PTX51359.1"/>
    <property type="molecule type" value="Genomic_DNA"/>
</dbReference>
<organism evidence="3 4">
    <name type="scientific">Allosediminivita pacifica</name>
    <dbReference type="NCBI Taxonomy" id="1267769"/>
    <lineage>
        <taxon>Bacteria</taxon>
        <taxon>Pseudomonadati</taxon>
        <taxon>Pseudomonadota</taxon>
        <taxon>Alphaproteobacteria</taxon>
        <taxon>Rhodobacterales</taxon>
        <taxon>Paracoccaceae</taxon>
        <taxon>Allosediminivita</taxon>
    </lineage>
</organism>
<name>A0A2T6B5K9_9RHOB</name>
<proteinExistence type="predicted"/>
<reference evidence="3 4" key="1">
    <citation type="submission" date="2018-04" db="EMBL/GenBank/DDBJ databases">
        <title>Genomic Encyclopedia of Archaeal and Bacterial Type Strains, Phase II (KMG-II): from individual species to whole genera.</title>
        <authorList>
            <person name="Goeker M."/>
        </authorList>
    </citation>
    <scope>NUCLEOTIDE SEQUENCE [LARGE SCALE GENOMIC DNA]</scope>
    <source>
        <strain evidence="3 4">DSM 29329</strain>
    </source>
</reference>
<dbReference type="Proteomes" id="UP000244069">
    <property type="component" value="Unassembled WGS sequence"/>
</dbReference>
<comment type="caution">
    <text evidence="3">The sequence shown here is derived from an EMBL/GenBank/DDBJ whole genome shotgun (WGS) entry which is preliminary data.</text>
</comment>
<feature type="region of interest" description="Disordered" evidence="1">
    <location>
        <begin position="1"/>
        <end position="27"/>
    </location>
</feature>
<evidence type="ECO:0000256" key="1">
    <source>
        <dbReference type="SAM" id="MobiDB-lite"/>
    </source>
</evidence>
<evidence type="ECO:0000256" key="2">
    <source>
        <dbReference type="SAM" id="Phobius"/>
    </source>
</evidence>
<feature type="transmembrane region" description="Helical" evidence="2">
    <location>
        <begin position="94"/>
        <end position="116"/>
    </location>
</feature>
<keyword evidence="4" id="KW-1185">Reference proteome</keyword>
<evidence type="ECO:0000313" key="3">
    <source>
        <dbReference type="EMBL" id="PTX51359.1"/>
    </source>
</evidence>
<sequence length="214" mass="23606">MTALKSTAPRQEDVPTQDEAPARKPEMVALVAERQRLAEQMERLKNEKLRHQVVALERETNAAAEKAQPKPGPHTDHSAVAPSVPKARPRRRHVLALASFLLLVVAPVAVSAWYLWSRAHERYVSYAGFSVRTEEIGSAFELLGGVAELSGSSSSDTDILYKFIQSPELVARIDRQIDLRGLWSRPGTDWSDPGDDPVFAYNPEGVVQTLAQSG</sequence>
<dbReference type="RefSeq" id="WP_244640966.1">
    <property type="nucleotide sequence ID" value="NZ_BMEZ01000003.1"/>
</dbReference>
<evidence type="ECO:0000313" key="4">
    <source>
        <dbReference type="Proteomes" id="UP000244069"/>
    </source>
</evidence>
<dbReference type="AlphaFoldDB" id="A0A2T6B5K9"/>
<keyword evidence="2" id="KW-0812">Transmembrane</keyword>
<accession>A0A2T6B5K9</accession>
<feature type="region of interest" description="Disordered" evidence="1">
    <location>
        <begin position="61"/>
        <end position="85"/>
    </location>
</feature>
<keyword evidence="2" id="KW-1133">Transmembrane helix</keyword>
<protein>
    <submittedName>
        <fullName evidence="3">Uncharacterized protein</fullName>
    </submittedName>
</protein>